<keyword evidence="2" id="KW-1185">Reference proteome</keyword>
<name>A0A1I1VR52_9BACT</name>
<accession>A0A1I1VR52</accession>
<proteinExistence type="predicted"/>
<dbReference type="AlphaFoldDB" id="A0A1I1VR52"/>
<protein>
    <submittedName>
        <fullName evidence="1">Uncharacterized protein</fullName>
    </submittedName>
</protein>
<sequence>MVSVGKTIHYATPPLAPIFCPVIHLASSVAKNTTIFAMSEGKPKRLNALLLASWVMTSSDLPSINRSVAVGPGKTQLTFIPLFPTSLANTLLNCGTAALVAENHLLSNHLKK</sequence>
<evidence type="ECO:0000313" key="2">
    <source>
        <dbReference type="Proteomes" id="UP000181976"/>
    </source>
</evidence>
<dbReference type="EMBL" id="FONA01000003">
    <property type="protein sequence ID" value="SFD85431.1"/>
    <property type="molecule type" value="Genomic_DNA"/>
</dbReference>
<dbReference type="InParanoid" id="A0A1I1VR52"/>
<evidence type="ECO:0000313" key="1">
    <source>
        <dbReference type="EMBL" id="SFD85431.1"/>
    </source>
</evidence>
<dbReference type="Proteomes" id="UP000181976">
    <property type="component" value="Unassembled WGS sequence"/>
</dbReference>
<gene>
    <name evidence="1" type="ORF">SAMN05444380_10324</name>
</gene>
<reference evidence="1 2" key="1">
    <citation type="submission" date="2016-10" db="EMBL/GenBank/DDBJ databases">
        <authorList>
            <person name="de Groot N.N."/>
        </authorList>
    </citation>
    <scope>NUCLEOTIDE SEQUENCE [LARGE SCALE GENOMIC DNA]</scope>
    <source>
        <strain evidence="1 2">DSM 19012</strain>
    </source>
</reference>
<organism evidence="1 2">
    <name type="scientific">Thermophagus xiamenensis</name>
    <dbReference type="NCBI Taxonomy" id="385682"/>
    <lineage>
        <taxon>Bacteria</taxon>
        <taxon>Pseudomonadati</taxon>
        <taxon>Bacteroidota</taxon>
        <taxon>Bacteroidia</taxon>
        <taxon>Marinilabiliales</taxon>
        <taxon>Marinilabiliaceae</taxon>
        <taxon>Thermophagus</taxon>
    </lineage>
</organism>